<name>A0ABW0BZY2_9BACT</name>
<evidence type="ECO:0008006" key="3">
    <source>
        <dbReference type="Google" id="ProtNLM"/>
    </source>
</evidence>
<dbReference type="Gene3D" id="3.40.190.10">
    <property type="entry name" value="Periplasmic binding protein-like II"/>
    <property type="match status" value="1"/>
</dbReference>
<accession>A0ABW0BZY2</accession>
<comment type="caution">
    <text evidence="1">The sequence shown here is derived from an EMBL/GenBank/DDBJ whole genome shotgun (WGS) entry which is preliminary data.</text>
</comment>
<dbReference type="Proteomes" id="UP001596163">
    <property type="component" value="Unassembled WGS sequence"/>
</dbReference>
<sequence length="143" mass="15647">MRTIGLLVILLAWSWEGLAQQTDLGQLEFAANVKGVKSLTSKEVVQIFRNGRSLWASGEKVIIVLPSNKSDMAESVAKNLYGGSITAMQKFWLALVFQGRANPPVFLQSAEEIMVYISKNPGAIGVIPKDTAMIPESIQLTIR</sequence>
<dbReference type="SUPFAM" id="SSF53850">
    <property type="entry name" value="Periplasmic binding protein-like II"/>
    <property type="match status" value="1"/>
</dbReference>
<keyword evidence="2" id="KW-1185">Reference proteome</keyword>
<dbReference type="EMBL" id="JBHSKS010000015">
    <property type="protein sequence ID" value="MFC5193243.1"/>
    <property type="molecule type" value="Genomic_DNA"/>
</dbReference>
<gene>
    <name evidence="1" type="ORF">ACFPIK_15840</name>
</gene>
<dbReference type="RefSeq" id="WP_377917001.1">
    <property type="nucleotide sequence ID" value="NZ_JBHSKS010000015.1"/>
</dbReference>
<evidence type="ECO:0000313" key="2">
    <source>
        <dbReference type="Proteomes" id="UP001596163"/>
    </source>
</evidence>
<evidence type="ECO:0000313" key="1">
    <source>
        <dbReference type="EMBL" id="MFC5193243.1"/>
    </source>
</evidence>
<protein>
    <recommendedName>
        <fullName evidence="3">Phosphate ABC transporter substrate-binding protein</fullName>
    </recommendedName>
</protein>
<organism evidence="1 2">
    <name type="scientific">Algoriphagus aquatilis</name>
    <dbReference type="NCBI Taxonomy" id="490186"/>
    <lineage>
        <taxon>Bacteria</taxon>
        <taxon>Pseudomonadati</taxon>
        <taxon>Bacteroidota</taxon>
        <taxon>Cytophagia</taxon>
        <taxon>Cytophagales</taxon>
        <taxon>Cyclobacteriaceae</taxon>
        <taxon>Algoriphagus</taxon>
    </lineage>
</organism>
<proteinExistence type="predicted"/>
<reference evidence="2" key="1">
    <citation type="journal article" date="2019" name="Int. J. Syst. Evol. Microbiol.">
        <title>The Global Catalogue of Microorganisms (GCM) 10K type strain sequencing project: providing services to taxonomists for standard genome sequencing and annotation.</title>
        <authorList>
            <consortium name="The Broad Institute Genomics Platform"/>
            <consortium name="The Broad Institute Genome Sequencing Center for Infectious Disease"/>
            <person name="Wu L."/>
            <person name="Ma J."/>
        </authorList>
    </citation>
    <scope>NUCLEOTIDE SEQUENCE [LARGE SCALE GENOMIC DNA]</scope>
    <source>
        <strain evidence="2">CGMCC 1.7030</strain>
    </source>
</reference>